<proteinExistence type="predicted"/>
<organism evidence="1 2">
    <name type="scientific">Puccinia graminis f. sp. tritici</name>
    <dbReference type="NCBI Taxonomy" id="56615"/>
    <lineage>
        <taxon>Eukaryota</taxon>
        <taxon>Fungi</taxon>
        <taxon>Dikarya</taxon>
        <taxon>Basidiomycota</taxon>
        <taxon>Pucciniomycotina</taxon>
        <taxon>Pucciniomycetes</taxon>
        <taxon>Pucciniales</taxon>
        <taxon>Pucciniaceae</taxon>
        <taxon>Puccinia</taxon>
    </lineage>
</organism>
<evidence type="ECO:0000313" key="2">
    <source>
        <dbReference type="Proteomes" id="UP000325313"/>
    </source>
</evidence>
<evidence type="ECO:0000313" key="1">
    <source>
        <dbReference type="EMBL" id="KAA1088744.1"/>
    </source>
</evidence>
<accession>A0A5B0NJL3</accession>
<dbReference type="AlphaFoldDB" id="A0A5B0NJL3"/>
<dbReference type="PANTHER" id="PTHR33069:SF3">
    <property type="entry name" value="DYNEIN HEAVY CHAIN TAIL DOMAIN-CONTAINING PROTEIN"/>
    <property type="match status" value="1"/>
</dbReference>
<reference evidence="1 2" key="1">
    <citation type="submission" date="2019-05" db="EMBL/GenBank/DDBJ databases">
        <title>Emergence of the Ug99 lineage of the wheat stem rust pathogen through somatic hybridization.</title>
        <authorList>
            <person name="Li F."/>
            <person name="Upadhyaya N.M."/>
            <person name="Sperschneider J."/>
            <person name="Matny O."/>
            <person name="Nguyen-Phuc H."/>
            <person name="Mago R."/>
            <person name="Raley C."/>
            <person name="Miller M.E."/>
            <person name="Silverstein K.A.T."/>
            <person name="Henningsen E."/>
            <person name="Hirsch C.D."/>
            <person name="Visser B."/>
            <person name="Pretorius Z.A."/>
            <person name="Steffenson B.J."/>
            <person name="Schwessinger B."/>
            <person name="Dodds P.N."/>
            <person name="Figueroa M."/>
        </authorList>
    </citation>
    <scope>NUCLEOTIDE SEQUENCE [LARGE SCALE GENOMIC DNA]</scope>
    <source>
        <strain evidence="1 2">Ug99</strain>
    </source>
</reference>
<dbReference type="PANTHER" id="PTHR33069">
    <property type="entry name" value="CHROMOSOME 7, WHOLE GENOME SHOTGUN SEQUENCE-RELATED"/>
    <property type="match status" value="1"/>
</dbReference>
<protein>
    <submittedName>
        <fullName evidence="1">Uncharacterized protein</fullName>
    </submittedName>
</protein>
<sequence>MENLSTNTPSGSGPQLQYQRELVINGFTNLERKYSSERTSIEEDPWSFPFNHHGMNSREVLYDRLFSTLLPRLKDQITAISATLDPVNMKTDPVAKLKRVLEIQSELDYNITQIDCAFLVICPENVSADDHADDQGLEQFKAYRLVELKNEFTFALKEICRFFRVTSMYIQQMRPKLRGFFGDINISNCGKSAKDAVYSIEHTIKHPRRSELDIVANKAKRAVCLLDERLIDFISLVDPDAPPGYLLHRRFDIMTHQPLIHLAKLTIPIMKLSNLFFKKLSQLRMNCQAPPLFTQMNSDQLKSLCESTESVVRNLSGLMHEFYEVDEMFEDQAVDFRSFTQSVEQITTCLEGPLLSVLLYLVPLTNNPRDENYYQSWFAAWNTTINTAIRKFVQAAKNLQPNHLA</sequence>
<name>A0A5B0NJL3_PUCGR</name>
<dbReference type="EMBL" id="VDEP01000405">
    <property type="protein sequence ID" value="KAA1088744.1"/>
    <property type="molecule type" value="Genomic_DNA"/>
</dbReference>
<comment type="caution">
    <text evidence="1">The sequence shown here is derived from an EMBL/GenBank/DDBJ whole genome shotgun (WGS) entry which is preliminary data.</text>
</comment>
<dbReference type="Proteomes" id="UP000325313">
    <property type="component" value="Unassembled WGS sequence"/>
</dbReference>
<gene>
    <name evidence="1" type="ORF">PGTUg99_025570</name>
</gene>